<name>G7WKS3_METH6</name>
<sequence>MKTFWQIRDRQIKDQERRGGSDQGARSAVTGGKQMDGFVRKIIELMTASGVDEGNIYTKKTHLPGFFRPVKGWDIVVVVDGVLMAAIELKSQVGLSFGNNFNNRTEEAMGTALDIWTAYREGAFCTSPAPWLGYLFLLEDCPESRSPVRTQETHFPVFEEFRGASYAKRYELFCRKLVRERQYNAACFIIADREKSNSFESYIEPADDLSADLFLSQLNRHVGGRE</sequence>
<dbReference type="Proteomes" id="UP000005877">
    <property type="component" value="Chromosome"/>
</dbReference>
<evidence type="ECO:0000313" key="1">
    <source>
        <dbReference type="EMBL" id="AET63552.1"/>
    </source>
</evidence>
<dbReference type="HOGENOM" id="CLU_097055_0_0_2"/>
<dbReference type="GeneID" id="12509330"/>
<dbReference type="AlphaFoldDB" id="G7WKS3"/>
<protein>
    <submittedName>
        <fullName evidence="1">Type II site-specific deoxyribonuclease</fullName>
    </submittedName>
</protein>
<keyword evidence="2" id="KW-1185">Reference proteome</keyword>
<dbReference type="InterPro" id="IPR007636">
    <property type="entry name" value="Restrct_endonuc_II_XhoI"/>
</dbReference>
<dbReference type="PATRIC" id="fig|1110509.7.peg.175"/>
<reference evidence="1 2" key="1">
    <citation type="journal article" date="2012" name="PLoS ONE">
        <title>The genome characteristics and predicted function of methyl-group oxidation pathway in the obligate aceticlastic methanogens, Methanosaeta spp.</title>
        <authorList>
            <person name="Zhu J."/>
            <person name="Zheng H."/>
            <person name="Ai G."/>
            <person name="Zhang G."/>
            <person name="Liu D."/>
            <person name="Liu X."/>
            <person name="Dong X."/>
        </authorList>
    </citation>
    <scope>NUCLEOTIDE SEQUENCE [LARGE SCALE GENOMIC DNA]</scope>
    <source>
        <strain evidence="1 2">6Ac</strain>
    </source>
</reference>
<organism evidence="1 2">
    <name type="scientific">Methanothrix harundinacea (strain 6Ac)</name>
    <name type="common">Methanosaeta harundinacea</name>
    <dbReference type="NCBI Taxonomy" id="1110509"/>
    <lineage>
        <taxon>Archaea</taxon>
        <taxon>Methanobacteriati</taxon>
        <taxon>Methanobacteriota</taxon>
        <taxon>Stenosarchaea group</taxon>
        <taxon>Methanomicrobia</taxon>
        <taxon>Methanotrichales</taxon>
        <taxon>Methanotrichaceae</taxon>
        <taxon>Methanothrix</taxon>
    </lineage>
</organism>
<evidence type="ECO:0000313" key="2">
    <source>
        <dbReference type="Proteomes" id="UP000005877"/>
    </source>
</evidence>
<dbReference type="GO" id="GO:0009036">
    <property type="term" value="F:type II site-specific deoxyribonuclease activity"/>
    <property type="evidence" value="ECO:0007669"/>
    <property type="project" value="InterPro"/>
</dbReference>
<proteinExistence type="predicted"/>
<dbReference type="RefSeq" id="WP_014585740.1">
    <property type="nucleotide sequence ID" value="NC_017527.1"/>
</dbReference>
<dbReference type="Pfam" id="PF04555">
    <property type="entry name" value="XhoI"/>
    <property type="match status" value="1"/>
</dbReference>
<dbReference type="GO" id="GO:0003677">
    <property type="term" value="F:DNA binding"/>
    <property type="evidence" value="ECO:0007669"/>
    <property type="project" value="InterPro"/>
</dbReference>
<dbReference type="STRING" id="1110509.Mhar_0161"/>
<dbReference type="GO" id="GO:0009307">
    <property type="term" value="P:DNA restriction-modification system"/>
    <property type="evidence" value="ECO:0007669"/>
    <property type="project" value="InterPro"/>
</dbReference>
<dbReference type="EMBL" id="CP003117">
    <property type="protein sequence ID" value="AET63552.1"/>
    <property type="molecule type" value="Genomic_DNA"/>
</dbReference>
<dbReference type="REBASE" id="41493">
    <property type="entry name" value="Mha6AcORF162P"/>
</dbReference>
<accession>G7WKS3</accession>
<gene>
    <name evidence="1" type="ordered locus">Mhar_0161</name>
</gene>
<dbReference type="KEGG" id="mhi:Mhar_0161"/>